<evidence type="ECO:0000256" key="7">
    <source>
        <dbReference type="ARBA" id="ARBA00022692"/>
    </source>
</evidence>
<keyword evidence="4 13" id="KW-0813">Transport</keyword>
<comment type="subcellular location">
    <subcellularLocation>
        <location evidence="13">Cell membrane</location>
        <topology evidence="13">Multi-pass membrane protein</topology>
    </subcellularLocation>
    <subcellularLocation>
        <location evidence="2">Cell membrane</location>
        <topology evidence="2">Peripheral membrane protein</topology>
    </subcellularLocation>
    <subcellularLocation>
        <location evidence="1">Membrane</location>
        <topology evidence="1">Multi-pass membrane protein</topology>
    </subcellularLocation>
</comment>
<name>A0A1X6XLF2_9MICO</name>
<keyword evidence="9 16" id="KW-0067">ATP-binding</keyword>
<dbReference type="Pfam" id="PF00528">
    <property type="entry name" value="BPD_transp_1"/>
    <property type="match status" value="1"/>
</dbReference>
<keyword evidence="8" id="KW-0547">Nucleotide-binding</keyword>
<organism evidence="16 17">
    <name type="scientific">Brevibacterium yomogidense</name>
    <dbReference type="NCBI Taxonomy" id="946573"/>
    <lineage>
        <taxon>Bacteria</taxon>
        <taxon>Bacillati</taxon>
        <taxon>Actinomycetota</taxon>
        <taxon>Actinomycetes</taxon>
        <taxon>Micrococcales</taxon>
        <taxon>Brevibacteriaceae</taxon>
        <taxon>Brevibacterium</taxon>
    </lineage>
</organism>
<feature type="domain" description="ABC transporter" evidence="14">
    <location>
        <begin position="311"/>
        <end position="554"/>
    </location>
</feature>
<dbReference type="SUPFAM" id="SSF161098">
    <property type="entry name" value="MetI-like"/>
    <property type="match status" value="1"/>
</dbReference>
<evidence type="ECO:0000256" key="3">
    <source>
        <dbReference type="ARBA" id="ARBA00005417"/>
    </source>
</evidence>
<dbReference type="Gene3D" id="3.40.50.300">
    <property type="entry name" value="P-loop containing nucleotide triphosphate hydrolases"/>
    <property type="match status" value="1"/>
</dbReference>
<accession>A0A1X6XLF2</accession>
<keyword evidence="5" id="KW-1003">Cell membrane</keyword>
<comment type="similarity">
    <text evidence="13">Belongs to the binding-protein-dependent transport system permease family.</text>
</comment>
<keyword evidence="11 13" id="KW-1133">Transmembrane helix</keyword>
<dbReference type="InterPro" id="IPR027417">
    <property type="entry name" value="P-loop_NTPase"/>
</dbReference>
<dbReference type="Proteomes" id="UP000196581">
    <property type="component" value="Unassembled WGS sequence"/>
</dbReference>
<evidence type="ECO:0000256" key="1">
    <source>
        <dbReference type="ARBA" id="ARBA00004141"/>
    </source>
</evidence>
<evidence type="ECO:0000256" key="13">
    <source>
        <dbReference type="RuleBase" id="RU363032"/>
    </source>
</evidence>
<evidence type="ECO:0000313" key="17">
    <source>
        <dbReference type="Proteomes" id="UP000196581"/>
    </source>
</evidence>
<evidence type="ECO:0000256" key="5">
    <source>
        <dbReference type="ARBA" id="ARBA00022475"/>
    </source>
</evidence>
<evidence type="ECO:0000256" key="12">
    <source>
        <dbReference type="ARBA" id="ARBA00023136"/>
    </source>
</evidence>
<dbReference type="GO" id="GO:0005886">
    <property type="term" value="C:plasma membrane"/>
    <property type="evidence" value="ECO:0007669"/>
    <property type="project" value="UniProtKB-SubCell"/>
</dbReference>
<keyword evidence="7 13" id="KW-0812">Transmembrane</keyword>
<dbReference type="Gene3D" id="1.10.3720.10">
    <property type="entry name" value="MetI-like"/>
    <property type="match status" value="1"/>
</dbReference>
<gene>
    <name evidence="16" type="ORF">FM105_12010</name>
</gene>
<dbReference type="SUPFAM" id="SSF52540">
    <property type="entry name" value="P-loop containing nucleoside triphosphate hydrolases"/>
    <property type="match status" value="1"/>
</dbReference>
<evidence type="ECO:0000256" key="10">
    <source>
        <dbReference type="ARBA" id="ARBA00022967"/>
    </source>
</evidence>
<proteinExistence type="inferred from homology"/>
<keyword evidence="10" id="KW-1278">Translocase</keyword>
<comment type="similarity">
    <text evidence="3">Belongs to the ABC transporter superfamily.</text>
</comment>
<dbReference type="SMART" id="SM00382">
    <property type="entry name" value="AAA"/>
    <property type="match status" value="1"/>
</dbReference>
<dbReference type="InterPro" id="IPR035906">
    <property type="entry name" value="MetI-like_sf"/>
</dbReference>
<evidence type="ECO:0000256" key="6">
    <source>
        <dbReference type="ARBA" id="ARBA00022519"/>
    </source>
</evidence>
<feature type="transmembrane region" description="Helical" evidence="13">
    <location>
        <begin position="109"/>
        <end position="133"/>
    </location>
</feature>
<evidence type="ECO:0000259" key="14">
    <source>
        <dbReference type="PROSITE" id="PS50893"/>
    </source>
</evidence>
<dbReference type="AlphaFoldDB" id="A0A1X6XLF2"/>
<evidence type="ECO:0000256" key="11">
    <source>
        <dbReference type="ARBA" id="ARBA00022989"/>
    </source>
</evidence>
<keyword evidence="17" id="KW-1185">Reference proteome</keyword>
<dbReference type="InterPro" id="IPR050388">
    <property type="entry name" value="ABC_Ni/Peptide_Import"/>
</dbReference>
<sequence length="570" mass="60920">MNETRRRRRGNAVFWAGALLIAAFVAIAVIGPMVFSSSANGIDPLNARKSPSLSNSFGTDGFGRDILARVITATRLTLLLTFGASIISFAAGTFIGVVVRLLGPRLQGAILQVNAVAVAFPALILALVVAAILGPGSTSAMVAVGIAGIPMYIRLTSTLAAQVVNEDFVRIAELQRVPRVVVAIRHVLPNVAIPLSVAAANSTAFTLVELSSLSFLGLGVQAPEYDYGRLLNEGLAEMSSQPWGVFGPSIGMVALGLGILLFGDGLAAMVDPKMSAPQGAITRFIEKVKSGTRTSTRSTAEPEPAVAVENLSIGTISEAGDRHTLVNGVSLHIAPQEILGIVGESGSGKSLTAMSIAGLAPNGLWRTASGMRIRETDMLNRPAPSVLARTVSLIYQDPMSTFSPSLRLESQLGDVFREHMGWDRDRIHRELLEALTSLSTPNPERVLSQFPHQLSGGLLQRCLIAQALLLDPELLIADEPTTALDVSVQADVLRKIYRFRAESGASILLISHDLGVVEELCDRVLVMYRGEFVEELTPAQIRTRNVQHPYTQRLLDATLYLEAAREGGDR</sequence>
<dbReference type="GO" id="GO:0005524">
    <property type="term" value="F:ATP binding"/>
    <property type="evidence" value="ECO:0007669"/>
    <property type="project" value="UniProtKB-KW"/>
</dbReference>
<feature type="transmembrane region" description="Helical" evidence="13">
    <location>
        <begin position="243"/>
        <end position="263"/>
    </location>
</feature>
<feature type="domain" description="ABC transmembrane type-1" evidence="15">
    <location>
        <begin position="74"/>
        <end position="263"/>
    </location>
</feature>
<dbReference type="EMBL" id="FWFF01000019">
    <property type="protein sequence ID" value="SLM99986.1"/>
    <property type="molecule type" value="Genomic_DNA"/>
</dbReference>
<feature type="transmembrane region" description="Helical" evidence="13">
    <location>
        <begin position="78"/>
        <end position="102"/>
    </location>
</feature>
<dbReference type="PROSITE" id="PS50893">
    <property type="entry name" value="ABC_TRANSPORTER_2"/>
    <property type="match status" value="1"/>
</dbReference>
<dbReference type="GO" id="GO:0016887">
    <property type="term" value="F:ATP hydrolysis activity"/>
    <property type="evidence" value="ECO:0007669"/>
    <property type="project" value="InterPro"/>
</dbReference>
<evidence type="ECO:0000256" key="2">
    <source>
        <dbReference type="ARBA" id="ARBA00004202"/>
    </source>
</evidence>
<evidence type="ECO:0000256" key="8">
    <source>
        <dbReference type="ARBA" id="ARBA00022741"/>
    </source>
</evidence>
<protein>
    <submittedName>
        <fullName evidence="16">Oligopeptide transport ATP-binding protein OppD (TC 3.A.1.5.1)</fullName>
    </submittedName>
</protein>
<dbReference type="PANTHER" id="PTHR43297:SF14">
    <property type="entry name" value="ATPASE AAA-TYPE CORE DOMAIN-CONTAINING PROTEIN"/>
    <property type="match status" value="1"/>
</dbReference>
<evidence type="ECO:0000259" key="15">
    <source>
        <dbReference type="PROSITE" id="PS50928"/>
    </source>
</evidence>
<feature type="transmembrane region" description="Helical" evidence="13">
    <location>
        <begin position="12"/>
        <end position="35"/>
    </location>
</feature>
<keyword evidence="6" id="KW-0997">Cell inner membrane</keyword>
<dbReference type="CDD" id="cd03257">
    <property type="entry name" value="ABC_NikE_OppD_transporters"/>
    <property type="match status" value="1"/>
</dbReference>
<dbReference type="PANTHER" id="PTHR43297">
    <property type="entry name" value="OLIGOPEPTIDE TRANSPORT ATP-BINDING PROTEIN APPD"/>
    <property type="match status" value="1"/>
</dbReference>
<dbReference type="InterPro" id="IPR003439">
    <property type="entry name" value="ABC_transporter-like_ATP-bd"/>
</dbReference>
<dbReference type="CDD" id="cd06261">
    <property type="entry name" value="TM_PBP2"/>
    <property type="match status" value="1"/>
</dbReference>
<dbReference type="GO" id="GO:0055085">
    <property type="term" value="P:transmembrane transport"/>
    <property type="evidence" value="ECO:0007669"/>
    <property type="project" value="InterPro"/>
</dbReference>
<reference evidence="17" key="1">
    <citation type="submission" date="2017-02" db="EMBL/GenBank/DDBJ databases">
        <authorList>
            <person name="Dridi B."/>
        </authorList>
    </citation>
    <scope>NUCLEOTIDE SEQUENCE [LARGE SCALE GENOMIC DNA]</scope>
    <source>
        <strain evidence="17">B Co 03.10</strain>
    </source>
</reference>
<dbReference type="InterPro" id="IPR003593">
    <property type="entry name" value="AAA+_ATPase"/>
</dbReference>
<dbReference type="InterPro" id="IPR000515">
    <property type="entry name" value="MetI-like"/>
</dbReference>
<dbReference type="RefSeq" id="WP_087008516.1">
    <property type="nucleotide sequence ID" value="NZ_FWFF01000019.1"/>
</dbReference>
<evidence type="ECO:0000256" key="4">
    <source>
        <dbReference type="ARBA" id="ARBA00022448"/>
    </source>
</evidence>
<evidence type="ECO:0000313" key="16">
    <source>
        <dbReference type="EMBL" id="SLM99986.1"/>
    </source>
</evidence>
<evidence type="ECO:0000256" key="9">
    <source>
        <dbReference type="ARBA" id="ARBA00022840"/>
    </source>
</evidence>
<dbReference type="PROSITE" id="PS50928">
    <property type="entry name" value="ABC_TM1"/>
    <property type="match status" value="1"/>
</dbReference>
<keyword evidence="12 13" id="KW-0472">Membrane</keyword>
<dbReference type="Pfam" id="PF00005">
    <property type="entry name" value="ABC_tran"/>
    <property type="match status" value="1"/>
</dbReference>